<dbReference type="PROSITE" id="PS51257">
    <property type="entry name" value="PROKAR_LIPOPROTEIN"/>
    <property type="match status" value="1"/>
</dbReference>
<comment type="caution">
    <text evidence="5">The sequence shown here is derived from an EMBL/GenBank/DDBJ whole genome shotgun (WGS) entry which is preliminary data.</text>
</comment>
<evidence type="ECO:0000313" key="6">
    <source>
        <dbReference type="Proteomes" id="UP000553442"/>
    </source>
</evidence>
<dbReference type="CDD" id="cd12797">
    <property type="entry name" value="M23_peptidase"/>
    <property type="match status" value="1"/>
</dbReference>
<comment type="similarity">
    <text evidence="1">Belongs to the E.coli NlpD/Haemophilus LppB family.</text>
</comment>
<feature type="signal peptide" evidence="3">
    <location>
        <begin position="1"/>
        <end position="19"/>
    </location>
</feature>
<dbReference type="RefSeq" id="WP_183329613.1">
    <property type="nucleotide sequence ID" value="NZ_JACHZF010000002.1"/>
</dbReference>
<gene>
    <name evidence="5" type="ORF">BDK63_000371</name>
</gene>
<evidence type="ECO:0000256" key="3">
    <source>
        <dbReference type="SAM" id="SignalP"/>
    </source>
</evidence>
<feature type="compositionally biased region" description="Basic and acidic residues" evidence="2">
    <location>
        <begin position="185"/>
        <end position="197"/>
    </location>
</feature>
<dbReference type="Gene3D" id="2.70.70.10">
    <property type="entry name" value="Glucose Permease (Domain IIA)"/>
    <property type="match status" value="1"/>
</dbReference>
<feature type="compositionally biased region" description="Low complexity" evidence="2">
    <location>
        <begin position="219"/>
        <end position="230"/>
    </location>
</feature>
<dbReference type="PANTHER" id="PTHR21666">
    <property type="entry name" value="PEPTIDASE-RELATED"/>
    <property type="match status" value="1"/>
</dbReference>
<feature type="chain" id="PRO_5030744404" evidence="3">
    <location>
        <begin position="20"/>
        <end position="394"/>
    </location>
</feature>
<dbReference type="GO" id="GO:0004222">
    <property type="term" value="F:metalloendopeptidase activity"/>
    <property type="evidence" value="ECO:0007669"/>
    <property type="project" value="TreeGrafter"/>
</dbReference>
<feature type="region of interest" description="Disordered" evidence="2">
    <location>
        <begin position="146"/>
        <end position="268"/>
    </location>
</feature>
<dbReference type="InterPro" id="IPR050570">
    <property type="entry name" value="Cell_wall_metabolism_enzyme"/>
</dbReference>
<dbReference type="PROSITE" id="PS51782">
    <property type="entry name" value="LYSM"/>
    <property type="match status" value="1"/>
</dbReference>
<organism evidence="5 6">
    <name type="scientific">Halomonas campaniensis</name>
    <dbReference type="NCBI Taxonomy" id="213554"/>
    <lineage>
        <taxon>Bacteria</taxon>
        <taxon>Pseudomonadati</taxon>
        <taxon>Pseudomonadota</taxon>
        <taxon>Gammaproteobacteria</taxon>
        <taxon>Oceanospirillales</taxon>
        <taxon>Halomonadaceae</taxon>
        <taxon>Halomonas</taxon>
    </lineage>
</organism>
<dbReference type="AlphaFoldDB" id="A0A7W5K0G1"/>
<dbReference type="CDD" id="cd00118">
    <property type="entry name" value="LysM"/>
    <property type="match status" value="1"/>
</dbReference>
<dbReference type="GO" id="GO:0032153">
    <property type="term" value="C:cell division site"/>
    <property type="evidence" value="ECO:0007669"/>
    <property type="project" value="TreeGrafter"/>
</dbReference>
<keyword evidence="6" id="KW-1185">Reference proteome</keyword>
<evidence type="ECO:0000256" key="2">
    <source>
        <dbReference type="SAM" id="MobiDB-lite"/>
    </source>
</evidence>
<dbReference type="EMBL" id="JACHZF010000002">
    <property type="protein sequence ID" value="MBB3329531.1"/>
    <property type="molecule type" value="Genomic_DNA"/>
</dbReference>
<protein>
    <submittedName>
        <fullName evidence="5">Lipoprotein NlpD</fullName>
    </submittedName>
</protein>
<dbReference type="SUPFAM" id="SSF54106">
    <property type="entry name" value="LysM domain"/>
    <property type="match status" value="1"/>
</dbReference>
<dbReference type="InterPro" id="IPR011055">
    <property type="entry name" value="Dup_hybrid_motif"/>
</dbReference>
<dbReference type="Proteomes" id="UP000553442">
    <property type="component" value="Unassembled WGS sequence"/>
</dbReference>
<dbReference type="GO" id="GO:0009279">
    <property type="term" value="C:cell outer membrane"/>
    <property type="evidence" value="ECO:0007669"/>
    <property type="project" value="TreeGrafter"/>
</dbReference>
<dbReference type="InterPro" id="IPR018392">
    <property type="entry name" value="LysM"/>
</dbReference>
<evidence type="ECO:0000259" key="4">
    <source>
        <dbReference type="PROSITE" id="PS51782"/>
    </source>
</evidence>
<dbReference type="SUPFAM" id="SSF51261">
    <property type="entry name" value="Duplicated hybrid motif"/>
    <property type="match status" value="1"/>
</dbReference>
<dbReference type="Pfam" id="PF01476">
    <property type="entry name" value="LysM"/>
    <property type="match status" value="1"/>
</dbReference>
<keyword evidence="3" id="KW-0732">Signal</keyword>
<proteinExistence type="inferred from homology"/>
<keyword evidence="5" id="KW-0449">Lipoprotein</keyword>
<accession>A0A7W5K0G1</accession>
<reference evidence="5 6" key="1">
    <citation type="submission" date="2020-08" db="EMBL/GenBank/DDBJ databases">
        <title>Genomic Encyclopedia of Archaeal and Bacterial Type Strains, Phase II (KMG-II): from individual species to whole genera.</title>
        <authorList>
            <person name="Goeker M."/>
        </authorList>
    </citation>
    <scope>NUCLEOTIDE SEQUENCE [LARGE SCALE GENOMIC DNA]</scope>
    <source>
        <strain evidence="5 6">5AG</strain>
    </source>
</reference>
<dbReference type="InterPro" id="IPR036779">
    <property type="entry name" value="LysM_dom_sf"/>
</dbReference>
<dbReference type="PANTHER" id="PTHR21666:SF263">
    <property type="entry name" value="MUREIN HYDROLASE ACTIVATOR NLPD"/>
    <property type="match status" value="1"/>
</dbReference>
<sequence length="394" mass="41412">MRKVLMISGLALAVAGCAAQQGEAPQVQVRDLSTSREQASASHYTVEAGDTLYGIAWRHNMDYRDLARLNRIAPPYQIQPGQRLALGGDGQAPAQDEASAVAGGTGVVATPLGGGQQAAGGEGGMEWLLPDESAIERNRRLTAQPLGEQVEGPSQQAMESVAEVSGSEAGPGPVYDYDSPGADGRLSERDLAERRAAEQQATEQQDAEAPTVDEAPSREVAAAEQQATEQPDPEPAPREEAPATPQADAGTAVAGGSQASDRGSRSYTPVAEVDWQWPVDGEIVGRFGEGSSITAGIDIAGQKGQPVRAAGPGIVVYAGSGVRGYGNLILLKHNDQFLSAYAHNDTLRVRENDVVEAGEVIATMGDSDAEDVRLHFEVRKDGQPQDPLDYLPSR</sequence>
<dbReference type="SMART" id="SM00257">
    <property type="entry name" value="LysM"/>
    <property type="match status" value="1"/>
</dbReference>
<feature type="domain" description="LysM" evidence="4">
    <location>
        <begin position="42"/>
        <end position="86"/>
    </location>
</feature>
<evidence type="ECO:0000256" key="1">
    <source>
        <dbReference type="ARBA" id="ARBA00038420"/>
    </source>
</evidence>
<feature type="compositionally biased region" description="Low complexity" evidence="2">
    <location>
        <begin position="198"/>
        <end position="209"/>
    </location>
</feature>
<evidence type="ECO:0000313" key="5">
    <source>
        <dbReference type="EMBL" id="MBB3329531.1"/>
    </source>
</evidence>
<dbReference type="InterPro" id="IPR016047">
    <property type="entry name" value="M23ase_b-sheet_dom"/>
</dbReference>
<dbReference type="Pfam" id="PF01551">
    <property type="entry name" value="Peptidase_M23"/>
    <property type="match status" value="1"/>
</dbReference>
<feature type="compositionally biased region" description="Polar residues" evidence="2">
    <location>
        <begin position="257"/>
        <end position="267"/>
    </location>
</feature>
<name>A0A7W5K0G1_9GAMM</name>
<dbReference type="Gene3D" id="3.10.350.10">
    <property type="entry name" value="LysM domain"/>
    <property type="match status" value="1"/>
</dbReference>